<dbReference type="GO" id="GO:0022857">
    <property type="term" value="F:transmembrane transporter activity"/>
    <property type="evidence" value="ECO:0007669"/>
    <property type="project" value="InterPro"/>
</dbReference>
<feature type="transmembrane region" description="Helical" evidence="6">
    <location>
        <begin position="327"/>
        <end position="347"/>
    </location>
</feature>
<sequence>MAAEDSRDADFESSGSTPQVATCDPSTSVEKCSFEVTLEEDDPENVETQMTTPRKWFVALLVTFTSADITMTSSCWSLAEADIRRRFHISEEVSVLGLSLYIFGMGVGPLLLSPLSELYGRRPTFIWSLALSTCFLFLTAWGPDIVALHIGRFLSGFFGSSFLSVAGGVISDIFSKQHIGVPMTIYTTATFLGPALGPLVSGALSGTSYRWTFIVMIIESGLYLAVIVVAFSETYKPVLLLRKAERLRKETGDDRYFAPLETLRRETSLLRAIGLSAGRPFGLLTRDPMMGVLCFYTGLVLAIIYMFFIAFPLVFSGLYNFTTVEVGVSYMGIMTGILLVAPSSLYFQKRYTQKVKRNNGVQVPEFRFEALFYGAFLSPMGLMIFAWTSYSHVHWIAPIIGTAVFGAGVFFVFISVFGYTVDAFRLYAASAMACNSFVRSMMAGVFPLFTLQMYRGMGLNWASFLLAMVAMAMIPVPFLFTRYGAYLRSKSPYAWD</sequence>
<dbReference type="GO" id="GO:0042908">
    <property type="term" value="P:xenobiotic transport"/>
    <property type="evidence" value="ECO:0007669"/>
    <property type="project" value="UniProtKB-ARBA"/>
</dbReference>
<keyword evidence="4 6" id="KW-0472">Membrane</keyword>
<dbReference type="SUPFAM" id="SSF103473">
    <property type="entry name" value="MFS general substrate transporter"/>
    <property type="match status" value="1"/>
</dbReference>
<protein>
    <submittedName>
        <fullName evidence="8">LADA_0E07558g1_1</fullName>
    </submittedName>
</protein>
<dbReference type="PROSITE" id="PS50850">
    <property type="entry name" value="MFS"/>
    <property type="match status" value="1"/>
</dbReference>
<dbReference type="InterPro" id="IPR020846">
    <property type="entry name" value="MFS_dom"/>
</dbReference>
<keyword evidence="3 6" id="KW-1133">Transmembrane helix</keyword>
<evidence type="ECO:0000256" key="2">
    <source>
        <dbReference type="ARBA" id="ARBA00022692"/>
    </source>
</evidence>
<keyword evidence="9" id="KW-1185">Reference proteome</keyword>
<evidence type="ECO:0000313" key="9">
    <source>
        <dbReference type="Proteomes" id="UP000190274"/>
    </source>
</evidence>
<feature type="transmembrane region" description="Helical" evidence="6">
    <location>
        <begin position="368"/>
        <end position="389"/>
    </location>
</feature>
<dbReference type="OrthoDB" id="9986881at2759"/>
<dbReference type="InterPro" id="IPR005829">
    <property type="entry name" value="Sugar_transporter_CS"/>
</dbReference>
<evidence type="ECO:0000256" key="1">
    <source>
        <dbReference type="ARBA" id="ARBA00004141"/>
    </source>
</evidence>
<feature type="transmembrane region" description="Helical" evidence="6">
    <location>
        <begin position="395"/>
        <end position="419"/>
    </location>
</feature>
<evidence type="ECO:0000256" key="4">
    <source>
        <dbReference type="ARBA" id="ARBA00023136"/>
    </source>
</evidence>
<proteinExistence type="predicted"/>
<comment type="subcellular location">
    <subcellularLocation>
        <location evidence="1">Membrane</location>
        <topology evidence="1">Multi-pass membrane protein</topology>
    </subcellularLocation>
</comment>
<dbReference type="InterPro" id="IPR011701">
    <property type="entry name" value="MFS"/>
</dbReference>
<evidence type="ECO:0000256" key="6">
    <source>
        <dbReference type="SAM" id="Phobius"/>
    </source>
</evidence>
<evidence type="ECO:0000313" key="8">
    <source>
        <dbReference type="EMBL" id="SCU88002.1"/>
    </source>
</evidence>
<feature type="compositionally biased region" description="Basic and acidic residues" evidence="5">
    <location>
        <begin position="1"/>
        <end position="10"/>
    </location>
</feature>
<feature type="transmembrane region" description="Helical" evidence="6">
    <location>
        <begin position="293"/>
        <end position="315"/>
    </location>
</feature>
<feature type="transmembrane region" description="Helical" evidence="6">
    <location>
        <begin position="461"/>
        <end position="480"/>
    </location>
</feature>
<dbReference type="GO" id="GO:0005886">
    <property type="term" value="C:plasma membrane"/>
    <property type="evidence" value="ECO:0007669"/>
    <property type="project" value="TreeGrafter"/>
</dbReference>
<feature type="region of interest" description="Disordered" evidence="5">
    <location>
        <begin position="1"/>
        <end position="27"/>
    </location>
</feature>
<feature type="transmembrane region" description="Helical" evidence="6">
    <location>
        <begin position="186"/>
        <end position="205"/>
    </location>
</feature>
<feature type="transmembrane region" description="Helical" evidence="6">
    <location>
        <begin position="211"/>
        <end position="232"/>
    </location>
</feature>
<feature type="domain" description="Major facilitator superfamily (MFS) profile" evidence="7">
    <location>
        <begin position="54"/>
        <end position="485"/>
    </location>
</feature>
<feature type="compositionally biased region" description="Polar residues" evidence="5">
    <location>
        <begin position="13"/>
        <end position="27"/>
    </location>
</feature>
<feature type="transmembrane region" description="Helical" evidence="6">
    <location>
        <begin position="124"/>
        <end position="141"/>
    </location>
</feature>
<dbReference type="FunFam" id="1.20.1250.20:FF:000082">
    <property type="entry name" value="MFS multidrug transporter, putative"/>
    <property type="match status" value="1"/>
</dbReference>
<dbReference type="CDD" id="cd17323">
    <property type="entry name" value="MFS_Tpo1_MDR_like"/>
    <property type="match status" value="1"/>
</dbReference>
<dbReference type="GO" id="GO:0140115">
    <property type="term" value="P:export across plasma membrane"/>
    <property type="evidence" value="ECO:0007669"/>
    <property type="project" value="UniProtKB-ARBA"/>
</dbReference>
<evidence type="ECO:0000256" key="3">
    <source>
        <dbReference type="ARBA" id="ARBA00022989"/>
    </source>
</evidence>
<feature type="transmembrane region" description="Helical" evidence="6">
    <location>
        <begin position="153"/>
        <end position="174"/>
    </location>
</feature>
<feature type="transmembrane region" description="Helical" evidence="6">
    <location>
        <begin position="94"/>
        <end position="112"/>
    </location>
</feature>
<gene>
    <name evidence="8" type="ORF">LADA_0E07558G</name>
</gene>
<dbReference type="Proteomes" id="UP000190274">
    <property type="component" value="Chromosome E"/>
</dbReference>
<dbReference type="PANTHER" id="PTHR23502">
    <property type="entry name" value="MAJOR FACILITATOR SUPERFAMILY"/>
    <property type="match status" value="1"/>
</dbReference>
<keyword evidence="2 6" id="KW-0812">Transmembrane</keyword>
<name>A0A1G4JCY6_9SACH</name>
<organism evidence="8 9">
    <name type="scientific">Lachancea dasiensis</name>
    <dbReference type="NCBI Taxonomy" id="1072105"/>
    <lineage>
        <taxon>Eukaryota</taxon>
        <taxon>Fungi</taxon>
        <taxon>Dikarya</taxon>
        <taxon>Ascomycota</taxon>
        <taxon>Saccharomycotina</taxon>
        <taxon>Saccharomycetes</taxon>
        <taxon>Saccharomycetales</taxon>
        <taxon>Saccharomycetaceae</taxon>
        <taxon>Lachancea</taxon>
    </lineage>
</organism>
<evidence type="ECO:0000256" key="5">
    <source>
        <dbReference type="SAM" id="MobiDB-lite"/>
    </source>
</evidence>
<reference evidence="9" key="1">
    <citation type="submission" date="2016-03" db="EMBL/GenBank/DDBJ databases">
        <authorList>
            <person name="Devillers H."/>
        </authorList>
    </citation>
    <scope>NUCLEOTIDE SEQUENCE [LARGE SCALE GENOMIC DNA]</scope>
</reference>
<accession>A0A1G4JCY6</accession>
<dbReference type="EMBL" id="LT598455">
    <property type="protein sequence ID" value="SCU88002.1"/>
    <property type="molecule type" value="Genomic_DNA"/>
</dbReference>
<feature type="transmembrane region" description="Helical" evidence="6">
    <location>
        <begin position="426"/>
        <end position="449"/>
    </location>
</feature>
<dbReference type="AlphaFoldDB" id="A0A1G4JCY6"/>
<dbReference type="Gene3D" id="1.20.1250.20">
    <property type="entry name" value="MFS general substrate transporter like domains"/>
    <property type="match status" value="1"/>
</dbReference>
<dbReference type="PROSITE" id="PS00216">
    <property type="entry name" value="SUGAR_TRANSPORT_1"/>
    <property type="match status" value="1"/>
</dbReference>
<feature type="transmembrane region" description="Helical" evidence="6">
    <location>
        <begin position="56"/>
        <end position="79"/>
    </location>
</feature>
<dbReference type="Pfam" id="PF07690">
    <property type="entry name" value="MFS_1"/>
    <property type="match status" value="1"/>
</dbReference>
<dbReference type="InterPro" id="IPR036259">
    <property type="entry name" value="MFS_trans_sf"/>
</dbReference>
<dbReference type="PANTHER" id="PTHR23502:SF7">
    <property type="entry name" value="DRUG_PROTON ANTIPORTER YHK8-RELATED"/>
    <property type="match status" value="1"/>
</dbReference>
<evidence type="ECO:0000259" key="7">
    <source>
        <dbReference type="PROSITE" id="PS50850"/>
    </source>
</evidence>